<feature type="compositionally biased region" description="Basic and acidic residues" evidence="2">
    <location>
        <begin position="132"/>
        <end position="144"/>
    </location>
</feature>
<evidence type="ECO:0000256" key="2">
    <source>
        <dbReference type="SAM" id="MobiDB-lite"/>
    </source>
</evidence>
<evidence type="ECO:0000313" key="4">
    <source>
        <dbReference type="Proteomes" id="UP000225706"/>
    </source>
</evidence>
<name>A0A2B4RER3_STYPI</name>
<proteinExistence type="predicted"/>
<dbReference type="EMBL" id="LSMT01000624">
    <property type="protein sequence ID" value="PFX15656.1"/>
    <property type="molecule type" value="Genomic_DNA"/>
</dbReference>
<evidence type="ECO:0000313" key="3">
    <source>
        <dbReference type="EMBL" id="PFX15656.1"/>
    </source>
</evidence>
<keyword evidence="4" id="KW-1185">Reference proteome</keyword>
<organism evidence="3 4">
    <name type="scientific">Stylophora pistillata</name>
    <name type="common">Smooth cauliflower coral</name>
    <dbReference type="NCBI Taxonomy" id="50429"/>
    <lineage>
        <taxon>Eukaryota</taxon>
        <taxon>Metazoa</taxon>
        <taxon>Cnidaria</taxon>
        <taxon>Anthozoa</taxon>
        <taxon>Hexacorallia</taxon>
        <taxon>Scleractinia</taxon>
        <taxon>Astrocoeniina</taxon>
        <taxon>Pocilloporidae</taxon>
        <taxon>Stylophora</taxon>
    </lineage>
</organism>
<reference evidence="4" key="1">
    <citation type="journal article" date="2017" name="bioRxiv">
        <title>Comparative analysis of the genomes of Stylophora pistillata and Acropora digitifera provides evidence for extensive differences between species of corals.</title>
        <authorList>
            <person name="Voolstra C.R."/>
            <person name="Li Y."/>
            <person name="Liew Y.J."/>
            <person name="Baumgarten S."/>
            <person name="Zoccola D."/>
            <person name="Flot J.-F."/>
            <person name="Tambutte S."/>
            <person name="Allemand D."/>
            <person name="Aranda M."/>
        </authorList>
    </citation>
    <scope>NUCLEOTIDE SEQUENCE [LARGE SCALE GENOMIC DNA]</scope>
</reference>
<dbReference type="AlphaFoldDB" id="A0A2B4RER3"/>
<sequence length="144" mass="16592">MSNTIGKRTPHEHFTESLDMCYVEDDREDPSLSEALNGTFKECPNYLLLRDENRQLNNKLKSVRRKLQEKRNELTKVMTKLDGMKLQDNLNTDVVEENVALSGYPRTDEVDISEEEGGTDDSTYETEEELTTEAKSEDDKDLII</sequence>
<evidence type="ECO:0000256" key="1">
    <source>
        <dbReference type="SAM" id="Coils"/>
    </source>
</evidence>
<dbReference type="Proteomes" id="UP000225706">
    <property type="component" value="Unassembled WGS sequence"/>
</dbReference>
<protein>
    <submittedName>
        <fullName evidence="3">Uncharacterized protein</fullName>
    </submittedName>
</protein>
<comment type="caution">
    <text evidence="3">The sequence shown here is derived from an EMBL/GenBank/DDBJ whole genome shotgun (WGS) entry which is preliminary data.</text>
</comment>
<feature type="region of interest" description="Disordered" evidence="2">
    <location>
        <begin position="99"/>
        <end position="144"/>
    </location>
</feature>
<keyword evidence="1" id="KW-0175">Coiled coil</keyword>
<feature type="compositionally biased region" description="Acidic residues" evidence="2">
    <location>
        <begin position="110"/>
        <end position="131"/>
    </location>
</feature>
<gene>
    <name evidence="3" type="ORF">AWC38_SpisGene20111</name>
</gene>
<feature type="coiled-coil region" evidence="1">
    <location>
        <begin position="46"/>
        <end position="87"/>
    </location>
</feature>
<accession>A0A2B4RER3</accession>